<gene>
    <name evidence="1" type="ORF">OCA8868_01470</name>
</gene>
<dbReference type="EMBL" id="FXYD01000002">
    <property type="protein sequence ID" value="SMX37502.1"/>
    <property type="molecule type" value="Genomic_DNA"/>
</dbReference>
<accession>A0A238K5W7</accession>
<organism evidence="1 2">
    <name type="scientific">Octadecabacter ascidiaceicola</name>
    <dbReference type="NCBI Taxonomy" id="1655543"/>
    <lineage>
        <taxon>Bacteria</taxon>
        <taxon>Pseudomonadati</taxon>
        <taxon>Pseudomonadota</taxon>
        <taxon>Alphaproteobacteria</taxon>
        <taxon>Rhodobacterales</taxon>
        <taxon>Roseobacteraceae</taxon>
        <taxon>Octadecabacter</taxon>
    </lineage>
</organism>
<evidence type="ECO:0000313" key="2">
    <source>
        <dbReference type="Proteomes" id="UP000203464"/>
    </source>
</evidence>
<dbReference type="Proteomes" id="UP000203464">
    <property type="component" value="Unassembled WGS sequence"/>
</dbReference>
<dbReference type="AlphaFoldDB" id="A0A238K5W7"/>
<protein>
    <submittedName>
        <fullName evidence="1">Uncharacterized protein</fullName>
    </submittedName>
</protein>
<reference evidence="2" key="1">
    <citation type="submission" date="2017-05" db="EMBL/GenBank/DDBJ databases">
        <authorList>
            <person name="Rodrigo-Torres L."/>
            <person name="Arahal R. D."/>
            <person name="Lucena T."/>
        </authorList>
    </citation>
    <scope>NUCLEOTIDE SEQUENCE [LARGE SCALE GENOMIC DNA]</scope>
    <source>
        <strain evidence="2">CECT 8868</strain>
    </source>
</reference>
<name>A0A238K5W7_9RHOB</name>
<sequence>MARARHVPDLFRRVGELGHLRIDHRVIWHRIAQGIHDRQNVWELRAYFTAPLYAGLSDSICGPIRGLSCITKFQSQQAHETRRISQYTLGGTHIRGQRLLARVHADHFRCVTQMFAPDDNFGQLRSDHENQISLADNTGTIRTRQKGAKMQWVVERHNPTPGEGAKCGRIGPL</sequence>
<keyword evidence="2" id="KW-1185">Reference proteome</keyword>
<proteinExistence type="predicted"/>
<evidence type="ECO:0000313" key="1">
    <source>
        <dbReference type="EMBL" id="SMX37502.1"/>
    </source>
</evidence>